<dbReference type="InterPro" id="IPR014776">
    <property type="entry name" value="4pyrrole_Mease_sub2"/>
</dbReference>
<dbReference type="GO" id="GO:0030788">
    <property type="term" value="F:precorrin-2 C20-methyltransferase activity"/>
    <property type="evidence" value="ECO:0007669"/>
    <property type="project" value="InterPro"/>
</dbReference>
<dbReference type="NCBIfam" id="TIGR01466">
    <property type="entry name" value="cobJ_cbiH"/>
    <property type="match status" value="1"/>
</dbReference>
<dbReference type="InterPro" id="IPR012382">
    <property type="entry name" value="CobI/CbiL"/>
</dbReference>
<dbReference type="InterPro" id="IPR014777">
    <property type="entry name" value="4pyrrole_Mease_sub1"/>
</dbReference>
<dbReference type="InterPro" id="IPR035996">
    <property type="entry name" value="4pyrrol_Methylase_sf"/>
</dbReference>
<proteinExistence type="inferred from homology"/>
<evidence type="ECO:0000313" key="10">
    <source>
        <dbReference type="Proteomes" id="UP000188929"/>
    </source>
</evidence>
<comment type="pathway">
    <text evidence="1">Cofactor biosynthesis; adenosylcobalamin biosynthesis.</text>
</comment>
<comment type="similarity">
    <text evidence="2 7">Belongs to the precorrin methyltransferase family.</text>
</comment>
<dbReference type="CDD" id="cd11645">
    <property type="entry name" value="Precorrin_2_C20_MT"/>
    <property type="match status" value="1"/>
</dbReference>
<dbReference type="PROSITE" id="PS00840">
    <property type="entry name" value="SUMT_2"/>
    <property type="match status" value="1"/>
</dbReference>
<dbReference type="OrthoDB" id="9804789at2"/>
<comment type="caution">
    <text evidence="9">The sequence shown here is derived from an EMBL/GenBank/DDBJ whole genome shotgun (WGS) entry which is preliminary data.</text>
</comment>
<evidence type="ECO:0000256" key="7">
    <source>
        <dbReference type="RuleBase" id="RU003960"/>
    </source>
</evidence>
<dbReference type="InterPro" id="IPR003043">
    <property type="entry name" value="Uropor_MeTrfase_CS"/>
</dbReference>
<dbReference type="AlphaFoldDB" id="A0A1V2IDM7"/>
<sequence length="532" mass="54756">MYGVGVGPGDPELVTVKAARLIGGAEVVAYHAGRPGRSLARASAAPYIPAGAVEEELVYPVTRGGTDHPGGYQGAIGEFYERSAARLAAHLAAGRDVVLLAEGDPTLYSSFTHMQRRLTPRFRCVIIPGVTSVSATAAAAGVALVTGEQTLAVLPAATPPDRLRALAGEADGLALMKVRGDLDGVRRALVGAGRLDGALLVSQASREGERVTALRDLAADEDVPYMSMVLVPGPAAPPAPAPAPALSLATADLVTSPAVTLAAAGDAECAGAAVAGTGSVTVVGLGPGGDDWLTPEAAAALAAADDVVGYRTYVRRVPARPGQRRHLTDNRVEAERAVFALDLARRGRGVAVVSSGDPGVFAMASAVLEARAEAGYGDVPVRVLPGVTAANAVAARVGAPLGHDYCVVSLSDQLKPWSLVLRRLRAAAAADMVLALYNTGSKTRRDHIDEVRACLLEHRGPDTPVVVGRAVGGPGERVEVVRLADLCADHVNMRTLLIVGSSRTCWDREAGTVFTPRHHDGELGGDAAGRRP</sequence>
<keyword evidence="6" id="KW-0949">S-adenosyl-L-methionine</keyword>
<evidence type="ECO:0000256" key="6">
    <source>
        <dbReference type="ARBA" id="ARBA00022691"/>
    </source>
</evidence>
<accession>A0A1V2IDM7</accession>
<dbReference type="STRING" id="1834516.BL253_09795"/>
<keyword evidence="4 7" id="KW-0489">Methyltransferase</keyword>
<evidence type="ECO:0000256" key="1">
    <source>
        <dbReference type="ARBA" id="ARBA00004953"/>
    </source>
</evidence>
<dbReference type="GO" id="GO:0009236">
    <property type="term" value="P:cobalamin biosynthetic process"/>
    <property type="evidence" value="ECO:0007669"/>
    <property type="project" value="UniProtKB-UniPathway"/>
</dbReference>
<dbReference type="EMBL" id="MOMC01000017">
    <property type="protein sequence ID" value="ONH31298.1"/>
    <property type="molecule type" value="Genomic_DNA"/>
</dbReference>
<reference evidence="10" key="1">
    <citation type="submission" date="2016-10" db="EMBL/GenBank/DDBJ databases">
        <title>Frankia sp. NRRL B-16386 Genome sequencing.</title>
        <authorList>
            <person name="Ghodhbane-Gtari F."/>
            <person name="Swanson E."/>
            <person name="Gueddou A."/>
            <person name="Hezbri K."/>
            <person name="Ktari K."/>
            <person name="Nouioui I."/>
            <person name="Morris K."/>
            <person name="Simpson S."/>
            <person name="Abebe-Akele F."/>
            <person name="Thomas K."/>
            <person name="Gtari M."/>
            <person name="Tisa L.S."/>
        </authorList>
    </citation>
    <scope>NUCLEOTIDE SEQUENCE [LARGE SCALE GENOMIC DNA]</scope>
    <source>
        <strain evidence="10">NRRL B-16386</strain>
    </source>
</reference>
<keyword evidence="3" id="KW-0169">Cobalamin biosynthesis</keyword>
<dbReference type="Gene3D" id="3.40.1010.10">
    <property type="entry name" value="Cobalt-precorrin-4 Transmethylase, Domain 1"/>
    <property type="match status" value="2"/>
</dbReference>
<feature type="domain" description="Tetrapyrrole methylase" evidence="8">
    <location>
        <begin position="280"/>
        <end position="486"/>
    </location>
</feature>
<name>A0A1V2IDM7_9ACTN</name>
<protein>
    <submittedName>
        <fullName evidence="9">Precorrin-2 C20-methyltransferase</fullName>
    </submittedName>
</protein>
<dbReference type="InterPro" id="IPR006364">
    <property type="entry name" value="CobI/CbiL/CobIJ_dom"/>
</dbReference>
<dbReference type="UniPathway" id="UPA00148"/>
<evidence type="ECO:0000256" key="2">
    <source>
        <dbReference type="ARBA" id="ARBA00005879"/>
    </source>
</evidence>
<organism evidence="9 10">
    <name type="scientific">Pseudofrankia asymbiotica</name>
    <dbReference type="NCBI Taxonomy" id="1834516"/>
    <lineage>
        <taxon>Bacteria</taxon>
        <taxon>Bacillati</taxon>
        <taxon>Actinomycetota</taxon>
        <taxon>Actinomycetes</taxon>
        <taxon>Frankiales</taxon>
        <taxon>Frankiaceae</taxon>
        <taxon>Pseudofrankia</taxon>
    </lineage>
</organism>
<dbReference type="InterPro" id="IPR006363">
    <property type="entry name" value="Cbl_synth_CobJ/CibH_dom"/>
</dbReference>
<evidence type="ECO:0000256" key="3">
    <source>
        <dbReference type="ARBA" id="ARBA00022573"/>
    </source>
</evidence>
<evidence type="ECO:0000256" key="5">
    <source>
        <dbReference type="ARBA" id="ARBA00022679"/>
    </source>
</evidence>
<dbReference type="GO" id="GO:0032259">
    <property type="term" value="P:methylation"/>
    <property type="evidence" value="ECO:0007669"/>
    <property type="project" value="UniProtKB-KW"/>
</dbReference>
<dbReference type="SUPFAM" id="SSF53790">
    <property type="entry name" value="Tetrapyrrole methylase"/>
    <property type="match status" value="2"/>
</dbReference>
<dbReference type="PANTHER" id="PTHR47036">
    <property type="entry name" value="COBALT-FACTOR III C(17)-METHYLTRANSFERASE-RELATED"/>
    <property type="match status" value="1"/>
</dbReference>
<dbReference type="Gene3D" id="3.30.950.10">
    <property type="entry name" value="Methyltransferase, Cobalt-precorrin-4 Transmethylase, Domain 2"/>
    <property type="match status" value="2"/>
</dbReference>
<gene>
    <name evidence="9" type="ORF">BL253_09795</name>
</gene>
<evidence type="ECO:0000256" key="4">
    <source>
        <dbReference type="ARBA" id="ARBA00022603"/>
    </source>
</evidence>
<keyword evidence="5 7" id="KW-0808">Transferase</keyword>
<dbReference type="CDD" id="cd11646">
    <property type="entry name" value="Precorrin_3B_C17_MT"/>
    <property type="match status" value="1"/>
</dbReference>
<feature type="domain" description="Tetrapyrrole methylase" evidence="8">
    <location>
        <begin position="2"/>
        <end position="212"/>
    </location>
</feature>
<evidence type="ECO:0000313" key="9">
    <source>
        <dbReference type="EMBL" id="ONH31298.1"/>
    </source>
</evidence>
<dbReference type="NCBIfam" id="TIGR01467">
    <property type="entry name" value="cobI_cbiL"/>
    <property type="match status" value="1"/>
</dbReference>
<keyword evidence="10" id="KW-1185">Reference proteome</keyword>
<dbReference type="InterPro" id="IPR051810">
    <property type="entry name" value="Precorrin_MeTrfase"/>
</dbReference>
<dbReference type="Pfam" id="PF00590">
    <property type="entry name" value="TP_methylase"/>
    <property type="match status" value="2"/>
</dbReference>
<dbReference type="InterPro" id="IPR000878">
    <property type="entry name" value="4pyrrol_Mease"/>
</dbReference>
<evidence type="ECO:0000259" key="8">
    <source>
        <dbReference type="Pfam" id="PF00590"/>
    </source>
</evidence>
<dbReference type="Proteomes" id="UP000188929">
    <property type="component" value="Unassembled WGS sequence"/>
</dbReference>
<dbReference type="PANTHER" id="PTHR47036:SF1">
    <property type="entry name" value="COBALT-FACTOR III C(17)-METHYLTRANSFERASE-RELATED"/>
    <property type="match status" value="1"/>
</dbReference>